<gene>
    <name evidence="3" type="ORF">Plo01_25490</name>
</gene>
<organism evidence="3 4">
    <name type="scientific">Planobispora longispora</name>
    <dbReference type="NCBI Taxonomy" id="28887"/>
    <lineage>
        <taxon>Bacteria</taxon>
        <taxon>Bacillati</taxon>
        <taxon>Actinomycetota</taxon>
        <taxon>Actinomycetes</taxon>
        <taxon>Streptosporangiales</taxon>
        <taxon>Streptosporangiaceae</taxon>
        <taxon>Planobispora</taxon>
    </lineage>
</organism>
<evidence type="ECO:0008006" key="5">
    <source>
        <dbReference type="Google" id="ProtNLM"/>
    </source>
</evidence>
<feature type="chain" id="PRO_5038548230" description="Lipoprotein" evidence="2">
    <location>
        <begin position="25"/>
        <end position="53"/>
    </location>
</feature>
<accession>A0A8J3RK39</accession>
<dbReference type="Proteomes" id="UP000616724">
    <property type="component" value="Unassembled WGS sequence"/>
</dbReference>
<dbReference type="AlphaFoldDB" id="A0A8J3RK39"/>
<comment type="caution">
    <text evidence="3">The sequence shown here is derived from an EMBL/GenBank/DDBJ whole genome shotgun (WGS) entry which is preliminary data.</text>
</comment>
<feature type="signal peptide" evidence="2">
    <location>
        <begin position="1"/>
        <end position="24"/>
    </location>
</feature>
<dbReference type="RefSeq" id="WP_203890732.1">
    <property type="nucleotide sequence ID" value="NZ_BOOH01000019.1"/>
</dbReference>
<keyword evidence="4" id="KW-1185">Reference proteome</keyword>
<name>A0A8J3RK39_9ACTN</name>
<keyword evidence="2" id="KW-0732">Signal</keyword>
<sequence>MSRTRLAAITAALFVATACGSSAAAPDPEPLPDMSRDCNGDDIITAKERRRDC</sequence>
<evidence type="ECO:0000256" key="2">
    <source>
        <dbReference type="SAM" id="SignalP"/>
    </source>
</evidence>
<proteinExistence type="predicted"/>
<dbReference type="EMBL" id="BOOH01000019">
    <property type="protein sequence ID" value="GIH76120.1"/>
    <property type="molecule type" value="Genomic_DNA"/>
</dbReference>
<evidence type="ECO:0000313" key="4">
    <source>
        <dbReference type="Proteomes" id="UP000616724"/>
    </source>
</evidence>
<feature type="region of interest" description="Disordered" evidence="1">
    <location>
        <begin position="21"/>
        <end position="40"/>
    </location>
</feature>
<dbReference type="PROSITE" id="PS51257">
    <property type="entry name" value="PROKAR_LIPOPROTEIN"/>
    <property type="match status" value="1"/>
</dbReference>
<protein>
    <recommendedName>
        <fullName evidence="5">Lipoprotein</fullName>
    </recommendedName>
</protein>
<reference evidence="3 4" key="1">
    <citation type="submission" date="2021-01" db="EMBL/GenBank/DDBJ databases">
        <title>Whole genome shotgun sequence of Planobispora longispora NBRC 13918.</title>
        <authorList>
            <person name="Komaki H."/>
            <person name="Tamura T."/>
        </authorList>
    </citation>
    <scope>NUCLEOTIDE SEQUENCE [LARGE SCALE GENOMIC DNA]</scope>
    <source>
        <strain evidence="3 4">NBRC 13918</strain>
    </source>
</reference>
<evidence type="ECO:0000256" key="1">
    <source>
        <dbReference type="SAM" id="MobiDB-lite"/>
    </source>
</evidence>
<evidence type="ECO:0000313" key="3">
    <source>
        <dbReference type="EMBL" id="GIH76120.1"/>
    </source>
</evidence>